<keyword evidence="2" id="KW-1185">Reference proteome</keyword>
<dbReference type="WBParaSite" id="PSU_v2.g15426.t1">
    <property type="protein sequence ID" value="PSU_v2.g15426.t1"/>
    <property type="gene ID" value="PSU_v2.g15426"/>
</dbReference>
<evidence type="ECO:0000313" key="2">
    <source>
        <dbReference type="Proteomes" id="UP000887577"/>
    </source>
</evidence>
<sequence>MFYRAFHRQFITIAHLASRLYPQPPATTGANINPLHASSHTPTSGAGHGPNFFASSQTRNIRGALEAYADVQRRRVLTVGESPNERFI</sequence>
<proteinExistence type="predicted"/>
<evidence type="ECO:0000313" key="3">
    <source>
        <dbReference type="WBParaSite" id="PSU_v2.g15426.t1"/>
    </source>
</evidence>
<name>A0A914Y5E6_9BILA</name>
<protein>
    <submittedName>
        <fullName evidence="3">Uncharacterized protein</fullName>
    </submittedName>
</protein>
<evidence type="ECO:0000256" key="1">
    <source>
        <dbReference type="SAM" id="MobiDB-lite"/>
    </source>
</evidence>
<dbReference type="Proteomes" id="UP000887577">
    <property type="component" value="Unplaced"/>
</dbReference>
<dbReference type="AlphaFoldDB" id="A0A914Y5E6"/>
<organism evidence="2 3">
    <name type="scientific">Panagrolaimus superbus</name>
    <dbReference type="NCBI Taxonomy" id="310955"/>
    <lineage>
        <taxon>Eukaryota</taxon>
        <taxon>Metazoa</taxon>
        <taxon>Ecdysozoa</taxon>
        <taxon>Nematoda</taxon>
        <taxon>Chromadorea</taxon>
        <taxon>Rhabditida</taxon>
        <taxon>Tylenchina</taxon>
        <taxon>Panagrolaimomorpha</taxon>
        <taxon>Panagrolaimoidea</taxon>
        <taxon>Panagrolaimidae</taxon>
        <taxon>Panagrolaimus</taxon>
    </lineage>
</organism>
<reference evidence="3" key="1">
    <citation type="submission" date="2022-11" db="UniProtKB">
        <authorList>
            <consortium name="WormBaseParasite"/>
        </authorList>
    </citation>
    <scope>IDENTIFICATION</scope>
</reference>
<accession>A0A914Y5E6</accession>
<feature type="region of interest" description="Disordered" evidence="1">
    <location>
        <begin position="25"/>
        <end position="52"/>
    </location>
</feature>
<feature type="compositionally biased region" description="Polar residues" evidence="1">
    <location>
        <begin position="26"/>
        <end position="44"/>
    </location>
</feature>